<keyword evidence="20" id="KW-1185">Reference proteome</keyword>
<dbReference type="GO" id="GO:0016491">
    <property type="term" value="F:oxidoreductase activity"/>
    <property type="evidence" value="ECO:0007669"/>
    <property type="project" value="InterPro"/>
</dbReference>
<evidence type="ECO:0000256" key="9">
    <source>
        <dbReference type="ARBA" id="ARBA00022679"/>
    </source>
</evidence>
<dbReference type="UniPathway" id="UPA00139">
    <property type="reaction ID" value="UER00338"/>
</dbReference>
<dbReference type="InterPro" id="IPR015421">
    <property type="entry name" value="PyrdxlP-dep_Trfase_major"/>
</dbReference>
<dbReference type="EMBL" id="QBIY01012520">
    <property type="protein sequence ID" value="RXN24733.1"/>
    <property type="molecule type" value="Genomic_DNA"/>
</dbReference>
<dbReference type="Pfam" id="PF14973">
    <property type="entry name" value="TINF2_N"/>
    <property type="match status" value="1"/>
</dbReference>
<dbReference type="InterPro" id="IPR005958">
    <property type="entry name" value="TyrNic_aminoTrfase"/>
</dbReference>
<reference evidence="19 20" key="1">
    <citation type="submission" date="2018-03" db="EMBL/GenBank/DDBJ databases">
        <title>Draft genome sequence of Rohu Carp (Labeo rohita).</title>
        <authorList>
            <person name="Das P."/>
            <person name="Kushwaha B."/>
            <person name="Joshi C.G."/>
            <person name="Kumar D."/>
            <person name="Nagpure N.S."/>
            <person name="Sahoo L."/>
            <person name="Das S.P."/>
            <person name="Bit A."/>
            <person name="Patnaik S."/>
            <person name="Meher P.K."/>
            <person name="Jayasankar P."/>
            <person name="Koringa P.G."/>
            <person name="Patel N.V."/>
            <person name="Hinsu A.T."/>
            <person name="Kumar R."/>
            <person name="Pandey M."/>
            <person name="Agarwal S."/>
            <person name="Srivastava S."/>
            <person name="Singh M."/>
            <person name="Iquebal M.A."/>
            <person name="Jaiswal S."/>
            <person name="Angadi U.B."/>
            <person name="Kumar N."/>
            <person name="Raza M."/>
            <person name="Shah T.M."/>
            <person name="Rai A."/>
            <person name="Jena J.K."/>
        </authorList>
    </citation>
    <scope>NUCLEOTIDE SEQUENCE [LARGE SCALE GENOMIC DNA]</scope>
    <source>
        <strain evidence="19">DASCIFA01</strain>
        <tissue evidence="19">Testis</tissue>
    </source>
</reference>
<evidence type="ECO:0000256" key="10">
    <source>
        <dbReference type="ARBA" id="ARBA00022878"/>
    </source>
</evidence>
<accession>A0A498MY15</accession>
<dbReference type="InterPro" id="IPR036812">
    <property type="entry name" value="NAD(P)_OxRdtase_dom_sf"/>
</dbReference>
<comment type="similarity">
    <text evidence="3">Belongs to the class-I pyridoxal-phosphate-dependent aminotransferase family.</text>
</comment>
<comment type="cofactor">
    <cofactor evidence="1">
        <name>pyridoxal 5'-phosphate</name>
        <dbReference type="ChEBI" id="CHEBI:597326"/>
    </cofactor>
</comment>
<dbReference type="PRINTS" id="PR00069">
    <property type="entry name" value="ALDKETRDTASE"/>
</dbReference>
<feature type="region of interest" description="Disordered" evidence="15">
    <location>
        <begin position="408"/>
        <end position="445"/>
    </location>
</feature>
<dbReference type="InterPro" id="IPR004838">
    <property type="entry name" value="NHTrfase_class1_PyrdxlP-BS"/>
</dbReference>
<dbReference type="CDD" id="cd11657">
    <property type="entry name" value="TIN2_N"/>
    <property type="match status" value="1"/>
</dbReference>
<evidence type="ECO:0000256" key="5">
    <source>
        <dbReference type="ARBA" id="ARBA00011738"/>
    </source>
</evidence>
<keyword evidence="9 19" id="KW-0808">Transferase</keyword>
<comment type="caution">
    <text evidence="19">The sequence shown here is derived from an EMBL/GenBank/DDBJ whole genome shotgun (WGS) entry which is preliminary data.</text>
</comment>
<dbReference type="AlphaFoldDB" id="A0A498MY15"/>
<gene>
    <name evidence="19" type="ORF">ROHU_022038</name>
</gene>
<dbReference type="GO" id="GO:0006559">
    <property type="term" value="P:L-phenylalanine catabolic process"/>
    <property type="evidence" value="ECO:0007669"/>
    <property type="project" value="UniProtKB-UniPathway"/>
</dbReference>
<keyword evidence="11" id="KW-0663">Pyridoxal phosphate</keyword>
<evidence type="ECO:0000256" key="1">
    <source>
        <dbReference type="ARBA" id="ARBA00001933"/>
    </source>
</evidence>
<dbReference type="Gene3D" id="3.90.1150.10">
    <property type="entry name" value="Aspartate Aminotransferase, domain 1"/>
    <property type="match status" value="1"/>
</dbReference>
<evidence type="ECO:0000313" key="20">
    <source>
        <dbReference type="Proteomes" id="UP000290572"/>
    </source>
</evidence>
<dbReference type="GO" id="GO:0004838">
    <property type="term" value="F:L-tyrosine-2-oxoglutarate transaminase activity"/>
    <property type="evidence" value="ECO:0007669"/>
    <property type="project" value="InterPro"/>
</dbReference>
<dbReference type="InterPro" id="IPR015422">
    <property type="entry name" value="PyrdxlP-dep_Trfase_small"/>
</dbReference>
<feature type="domain" description="NADP-dependent oxidoreductase" evidence="17">
    <location>
        <begin position="922"/>
        <end position="979"/>
    </location>
</feature>
<dbReference type="Pfam" id="PF00248">
    <property type="entry name" value="Aldo_ket_red"/>
    <property type="match status" value="2"/>
</dbReference>
<comment type="catalytic activity">
    <reaction evidence="14">
        <text>L-tyrosine + 2-oxoglutarate = 3-(4-hydroxyphenyl)pyruvate + L-glutamate</text>
        <dbReference type="Rhea" id="RHEA:15093"/>
        <dbReference type="ChEBI" id="CHEBI:16810"/>
        <dbReference type="ChEBI" id="CHEBI:29985"/>
        <dbReference type="ChEBI" id="CHEBI:36242"/>
        <dbReference type="ChEBI" id="CHEBI:58315"/>
        <dbReference type="EC" id="2.6.1.5"/>
    </reaction>
</comment>
<evidence type="ECO:0000256" key="14">
    <source>
        <dbReference type="ARBA" id="ARBA00047798"/>
    </source>
</evidence>
<dbReference type="GO" id="GO:0030170">
    <property type="term" value="F:pyridoxal phosphate binding"/>
    <property type="evidence" value="ECO:0007669"/>
    <property type="project" value="InterPro"/>
</dbReference>
<evidence type="ECO:0007829" key="21">
    <source>
        <dbReference type="PeptideAtlas" id="A0A498MY15"/>
    </source>
</evidence>
<dbReference type="SUPFAM" id="SSF51430">
    <property type="entry name" value="NAD(P)-linked oxidoreductase"/>
    <property type="match status" value="1"/>
</dbReference>
<evidence type="ECO:0000256" key="2">
    <source>
        <dbReference type="ARBA" id="ARBA00005203"/>
    </source>
</evidence>
<keyword evidence="10" id="KW-0828">Tyrosine catabolism</keyword>
<protein>
    <recommendedName>
        <fullName evidence="7">Tyrosine aminotransferase</fullName>
        <ecNumber evidence="6">2.6.1.5</ecNumber>
    </recommendedName>
    <alternativeName>
        <fullName evidence="13">L-tyrosine:2-oxoglutarate aminotransferase</fullName>
    </alternativeName>
</protein>
<keyword evidence="8 19" id="KW-0032">Aminotransferase</keyword>
<dbReference type="FunFam" id="3.90.1150.10:FF:000040">
    <property type="entry name" value="Tyrosine aminotransferase"/>
    <property type="match status" value="1"/>
</dbReference>
<evidence type="ECO:0000256" key="7">
    <source>
        <dbReference type="ARBA" id="ARBA00015959"/>
    </source>
</evidence>
<dbReference type="Pfam" id="PF00155">
    <property type="entry name" value="Aminotran_1_2"/>
    <property type="match status" value="1"/>
</dbReference>
<dbReference type="InterPro" id="IPR004839">
    <property type="entry name" value="Aminotransferase_I/II_large"/>
</dbReference>
<dbReference type="InterPro" id="IPR029400">
    <property type="entry name" value="TINF2_N"/>
</dbReference>
<name>A0A498MY15_LABRO</name>
<evidence type="ECO:0000256" key="6">
    <source>
        <dbReference type="ARBA" id="ARBA00012749"/>
    </source>
</evidence>
<dbReference type="InterPro" id="IPR020471">
    <property type="entry name" value="AKR"/>
</dbReference>
<feature type="domain" description="Aminotransferase class I/classII large" evidence="16">
    <location>
        <begin position="536"/>
        <end position="898"/>
    </location>
</feature>
<evidence type="ECO:0000256" key="15">
    <source>
        <dbReference type="SAM" id="MobiDB-lite"/>
    </source>
</evidence>
<evidence type="ECO:0000256" key="4">
    <source>
        <dbReference type="ARBA" id="ARBA00007905"/>
    </source>
</evidence>
<proteinExistence type="evidence at protein level"/>
<feature type="compositionally biased region" description="Low complexity" evidence="15">
    <location>
        <begin position="434"/>
        <end position="445"/>
    </location>
</feature>
<evidence type="ECO:0000256" key="12">
    <source>
        <dbReference type="ARBA" id="ARBA00023232"/>
    </source>
</evidence>
<dbReference type="FunFam" id="3.40.640.10:FF:000048">
    <property type="entry name" value="tyrosine aminotransferase"/>
    <property type="match status" value="1"/>
</dbReference>
<dbReference type="PROSITE" id="PS00062">
    <property type="entry name" value="ALDOKETO_REDUCTASE_2"/>
    <property type="match status" value="1"/>
</dbReference>
<dbReference type="NCBIfam" id="TIGR01265">
    <property type="entry name" value="tyr_nico_aTase"/>
    <property type="match status" value="1"/>
</dbReference>
<evidence type="ECO:0000256" key="11">
    <source>
        <dbReference type="ARBA" id="ARBA00022898"/>
    </source>
</evidence>
<feature type="region of interest" description="Disordered" evidence="15">
    <location>
        <begin position="360"/>
        <end position="382"/>
    </location>
</feature>
<comment type="similarity">
    <text evidence="4">Belongs to the aldo/keto reductase family.</text>
</comment>
<dbReference type="Gene3D" id="3.20.20.100">
    <property type="entry name" value="NADP-dependent oxidoreductase domain"/>
    <property type="match status" value="2"/>
</dbReference>
<dbReference type="PROSITE" id="PS00105">
    <property type="entry name" value="AA_TRANSFER_CLASS_1"/>
    <property type="match status" value="1"/>
</dbReference>
<evidence type="ECO:0000256" key="8">
    <source>
        <dbReference type="ARBA" id="ARBA00022576"/>
    </source>
</evidence>
<dbReference type="Proteomes" id="UP000290572">
    <property type="component" value="Unassembled WGS sequence"/>
</dbReference>
<feature type="domain" description="TERF1-interacting nuclear factor 2 N-terminal" evidence="18">
    <location>
        <begin position="67"/>
        <end position="212"/>
    </location>
</feature>
<dbReference type="InterPro" id="IPR015424">
    <property type="entry name" value="PyrdxlP-dep_Trfase"/>
</dbReference>
<dbReference type="InterPro" id="IPR005957">
    <property type="entry name" value="Tyrosine_aminoTrfase"/>
</dbReference>
<dbReference type="Gene3D" id="3.40.640.10">
    <property type="entry name" value="Type I PLP-dependent aspartate aminotransferase-like (Major domain)"/>
    <property type="match status" value="1"/>
</dbReference>
<dbReference type="GO" id="GO:0006572">
    <property type="term" value="P:L-tyrosine catabolic process"/>
    <property type="evidence" value="ECO:0007669"/>
    <property type="project" value="UniProtKB-KW"/>
</dbReference>
<evidence type="ECO:0000256" key="13">
    <source>
        <dbReference type="ARBA" id="ARBA00031696"/>
    </source>
</evidence>
<dbReference type="EC" id="2.6.1.5" evidence="6"/>
<comment type="pathway">
    <text evidence="2">Amino-acid degradation; L-phenylalanine degradation; acetoacetate and fumarate from L-phenylalanine: step 2/6.</text>
</comment>
<evidence type="ECO:0000313" key="19">
    <source>
        <dbReference type="EMBL" id="RXN24733.1"/>
    </source>
</evidence>
<evidence type="ECO:0000259" key="17">
    <source>
        <dbReference type="Pfam" id="PF00248"/>
    </source>
</evidence>
<keyword evidence="12" id="KW-0585">Phenylalanine catabolism</keyword>
<evidence type="ECO:0000259" key="18">
    <source>
        <dbReference type="Pfam" id="PF14973"/>
    </source>
</evidence>
<dbReference type="PANTHER" id="PTHR45744:SF2">
    <property type="entry name" value="TYROSINE AMINOTRANSFERASE"/>
    <property type="match status" value="1"/>
</dbReference>
<dbReference type="InterPro" id="IPR023210">
    <property type="entry name" value="NADP_OxRdtase_dom"/>
</dbReference>
<evidence type="ECO:0000256" key="3">
    <source>
        <dbReference type="ARBA" id="ARBA00007441"/>
    </source>
</evidence>
<organism evidence="19 20">
    <name type="scientific">Labeo rohita</name>
    <name type="common">Indian major carp</name>
    <name type="synonym">Cyprinus rohita</name>
    <dbReference type="NCBI Taxonomy" id="84645"/>
    <lineage>
        <taxon>Eukaryota</taxon>
        <taxon>Metazoa</taxon>
        <taxon>Chordata</taxon>
        <taxon>Craniata</taxon>
        <taxon>Vertebrata</taxon>
        <taxon>Euteleostomi</taxon>
        <taxon>Actinopterygii</taxon>
        <taxon>Neopterygii</taxon>
        <taxon>Teleostei</taxon>
        <taxon>Ostariophysi</taxon>
        <taxon>Cypriniformes</taxon>
        <taxon>Cyprinidae</taxon>
        <taxon>Labeoninae</taxon>
        <taxon>Labeonini</taxon>
        <taxon>Labeo</taxon>
    </lineage>
</organism>
<dbReference type="STRING" id="84645.A0A498MY15"/>
<dbReference type="NCBIfam" id="TIGR01264">
    <property type="entry name" value="tyr_amTase_E"/>
    <property type="match status" value="1"/>
</dbReference>
<dbReference type="InterPro" id="IPR018170">
    <property type="entry name" value="Aldo/ket_reductase_CS"/>
</dbReference>
<feature type="domain" description="NADP-dependent oxidoreductase" evidence="17">
    <location>
        <begin position="997"/>
        <end position="1156"/>
    </location>
</feature>
<evidence type="ECO:0000259" key="16">
    <source>
        <dbReference type="Pfam" id="PF00155"/>
    </source>
</evidence>
<dbReference type="PROSITE" id="PS00798">
    <property type="entry name" value="ALDOKETO_REDUCTASE_1"/>
    <property type="match status" value="1"/>
</dbReference>
<dbReference type="PANTHER" id="PTHR45744">
    <property type="entry name" value="TYROSINE AMINOTRANSFERASE"/>
    <property type="match status" value="1"/>
</dbReference>
<keyword evidence="21" id="KW-1267">Proteomics identification</keyword>
<dbReference type="SUPFAM" id="SSF53383">
    <property type="entry name" value="PLP-dependent transferases"/>
    <property type="match status" value="1"/>
</dbReference>
<dbReference type="CDD" id="cd00609">
    <property type="entry name" value="AAT_like"/>
    <property type="match status" value="1"/>
</dbReference>
<comment type="subunit">
    <text evidence="5">Homodimer.</text>
</comment>
<sequence length="1166" mass="131414">MSENLWLEKACAHLIPALPLWIIEYAWSKRMMEVLEVLGPPLWLEGDWHLLSLEEPCRIRAVAAEVWRIVQARDIKHFERVTEFLDVTYTLMPRLVTPIKHMKIMFGLQTLVIMWMLWNDQSTAKISEKIENFFPKSLPEYHKCSRRNMDLMQKNREDFKSFAHVLARDRDVRETYIRDLMEEQYGGRYAQKLEERLSHYLGELDKVLPQPTCIDQVLKQSHSYGKGEKILKKLLSRDSASLATALKRLLHCAVTTNVSLDESMTPSLSKTCEEQRDAEVVKPSNRTLRVFLTSSQNTIKEDQLSQTSTFFSQDLWQNRNTETILPQEKTCDDGAIVTSTQLSSSEDFSQSILVEKDLVGKQAKTQSKPEQKESGFTEQMCSRHGKKMRSILQECSEELDGEVIQAECTPSSTQSTPPLLPYTPQPQASPNHHSLSSNADSSSTNISLQTKKMSFVVKMNGAQNNGIHGNGINGNFMNGNGVHHVSVRTHMNVNPAKLKSQRQRWNVKPSEMSKKTLNPIRAIVDGMKLTPNPEKPMIALSIGDPTVFGNLPTDDTVLEAVKEAIDSQKYNGYAPSVGYQKSREAVANFYSCPEAPLEGKDVILTSGCSQAIELAISVLCNPGDNILVPRPGFSLYKTLAVSMGIQVKHYNLLPEKSWEIDLQHLESLIDDKTACMIVNNPSNPCGSVFTKEHQHKILSVASRNCIPILADEIYGDMIFPGCDFHPLAPLSSDVPILSCGGLAKRWLVPGWRMGWILIHDRNDILGTGIREGLVKLSQRILGPCTVVQGALESILNDTPPEFYQGTISFLKSNSEICYSELSTVPGLNPVMPSGAMYIMVGIEMEHFPDFENDVEFTERLVTEQSVFCLPATAFEYPTFFRIVVTVPEELMIEACIRIREFCARHYRPRSQDSHELDQYLKTTPPDMCQRAVEAAIAAGYRHIDTAYSYRVEVEVGKAIQSMIQQGIIRRQDMFIVSKKVGDELFPEKDGKILTTDIDYVDVWKGMEALKATGKVKSIGVSNFSTEQLERLLPVAKIPPAVNQVELHPYLVQSDLIEYCKSKDIALTAYSPFGSPGRPSEYQRGDTDPMELLQDPVVGDVAKKHKRSPAQILLQYHVQQEIAVIPKSMKPHHILENTKIFDFTLDEEDMNALRSLNRGWKACIITQ</sequence>